<dbReference type="GO" id="GO:0005085">
    <property type="term" value="F:guanyl-nucleotide exchange factor activity"/>
    <property type="evidence" value="ECO:0007669"/>
    <property type="project" value="UniProtKB-KW"/>
</dbReference>
<dbReference type="GO" id="GO:0006892">
    <property type="term" value="P:post-Golgi vesicle-mediated transport"/>
    <property type="evidence" value="ECO:0007669"/>
    <property type="project" value="TreeGrafter"/>
</dbReference>
<protein>
    <submittedName>
        <fullName evidence="5">Uncharacterized protein</fullName>
    </submittedName>
</protein>
<keyword evidence="4" id="KW-1185">Reference proteome</keyword>
<evidence type="ECO:0000256" key="2">
    <source>
        <dbReference type="ARBA" id="ARBA00022658"/>
    </source>
</evidence>
<evidence type="ECO:0000256" key="1">
    <source>
        <dbReference type="ARBA" id="ARBA00022448"/>
    </source>
</evidence>
<proteinExistence type="predicted"/>
<dbReference type="PROSITE" id="PS51796">
    <property type="entry name" value="MSS4"/>
    <property type="match status" value="1"/>
</dbReference>
<dbReference type="InterPro" id="IPR007515">
    <property type="entry name" value="Mss4"/>
</dbReference>
<sequence>MAVKEVVQNVCVVTLRNQLTDTLFTENATATNEKCSSKNEKQNFSDLIDDQQWNKKKILCRRCQCVVFGVKKATLLEGTYFIKRNQLLLHSGGKDPKELREMSVGGTEGKQIEKTDMWWFTSNEYAFDTIGFLTIDKLDVLMCGDCEFGPIGWRTSDNKNFWVAAERMNYA</sequence>
<dbReference type="WBParaSite" id="sdigi.contig64.g3387.t1">
    <property type="protein sequence ID" value="sdigi.contig64.g3387.t1"/>
    <property type="gene ID" value="sdigi.contig64.g3387"/>
</dbReference>
<dbReference type="GO" id="GO:0008270">
    <property type="term" value="F:zinc ion binding"/>
    <property type="evidence" value="ECO:0007669"/>
    <property type="project" value="TreeGrafter"/>
</dbReference>
<organism evidence="4 5">
    <name type="scientific">Setaria digitata</name>
    <dbReference type="NCBI Taxonomy" id="48799"/>
    <lineage>
        <taxon>Eukaryota</taxon>
        <taxon>Metazoa</taxon>
        <taxon>Ecdysozoa</taxon>
        <taxon>Nematoda</taxon>
        <taxon>Chromadorea</taxon>
        <taxon>Rhabditida</taxon>
        <taxon>Spirurina</taxon>
        <taxon>Spiruromorpha</taxon>
        <taxon>Filarioidea</taxon>
        <taxon>Setariidae</taxon>
        <taxon>Setaria</taxon>
    </lineage>
</organism>
<evidence type="ECO:0000313" key="5">
    <source>
        <dbReference type="WBParaSite" id="sdigi.contig64.g3387.t1"/>
    </source>
</evidence>
<dbReference type="GO" id="GO:0007264">
    <property type="term" value="P:small GTPase-mediated signal transduction"/>
    <property type="evidence" value="ECO:0007669"/>
    <property type="project" value="InterPro"/>
</dbReference>
<keyword evidence="1" id="KW-0813">Transport</keyword>
<dbReference type="InterPro" id="IPR011057">
    <property type="entry name" value="Mss4-like_sf"/>
</dbReference>
<evidence type="ECO:0000256" key="3">
    <source>
        <dbReference type="ARBA" id="ARBA00022927"/>
    </source>
</evidence>
<dbReference type="GO" id="GO:0016020">
    <property type="term" value="C:membrane"/>
    <property type="evidence" value="ECO:0007669"/>
    <property type="project" value="TreeGrafter"/>
</dbReference>
<evidence type="ECO:0000313" key="4">
    <source>
        <dbReference type="Proteomes" id="UP000887581"/>
    </source>
</evidence>
<accession>A0A915Q5W3</accession>
<name>A0A915Q5W3_9BILA</name>
<dbReference type="InterPro" id="IPR011323">
    <property type="entry name" value="Mss4/transl-control_tumour"/>
</dbReference>
<dbReference type="GO" id="GO:0015031">
    <property type="term" value="P:protein transport"/>
    <property type="evidence" value="ECO:0007669"/>
    <property type="project" value="UniProtKB-KW"/>
</dbReference>
<dbReference type="Pfam" id="PF04421">
    <property type="entry name" value="Mss4"/>
    <property type="match status" value="1"/>
</dbReference>
<dbReference type="AlphaFoldDB" id="A0A915Q5W3"/>
<keyword evidence="2" id="KW-0344">Guanine-nucleotide releasing factor</keyword>
<dbReference type="Proteomes" id="UP000887581">
    <property type="component" value="Unplaced"/>
</dbReference>
<keyword evidence="3" id="KW-0653">Protein transport</keyword>
<dbReference type="PANTHER" id="PTHR13276">
    <property type="entry name" value="GUANINE NUCLEOTIDE EXCHANGE FACTOR MSS4"/>
    <property type="match status" value="1"/>
</dbReference>
<reference evidence="5" key="1">
    <citation type="submission" date="2022-11" db="UniProtKB">
        <authorList>
            <consortium name="WormBaseParasite"/>
        </authorList>
    </citation>
    <scope>IDENTIFICATION</scope>
</reference>
<dbReference type="SUPFAM" id="SSF51316">
    <property type="entry name" value="Mss4-like"/>
    <property type="match status" value="1"/>
</dbReference>
<dbReference type="PANTHER" id="PTHR13276:SF3">
    <property type="entry name" value="MSS4-LIKE PROTEIN"/>
    <property type="match status" value="1"/>
</dbReference>
<dbReference type="GO" id="GO:0005829">
    <property type="term" value="C:cytosol"/>
    <property type="evidence" value="ECO:0007669"/>
    <property type="project" value="TreeGrafter"/>
</dbReference>
<dbReference type="Gene3D" id="2.170.150.10">
    <property type="entry name" value="Metal Binding Protein, Guanine Nucleotide Exchange Factor, Chain A"/>
    <property type="match status" value="1"/>
</dbReference>